<name>A0ABQ6JTQ4_9MICO</name>
<evidence type="ECO:0000313" key="7">
    <source>
        <dbReference type="Proteomes" id="UP001157069"/>
    </source>
</evidence>
<dbReference type="SUPFAM" id="SSF47413">
    <property type="entry name" value="lambda repressor-like DNA-binding domains"/>
    <property type="match status" value="1"/>
</dbReference>
<sequence length="401" mass="43481">MGSTLHDVARIAGVSIKTVSNVVNNYPHVRPSTREKVLSAIEELDYRPNLSARGLRSGRTGVIGLAIPELRQNYFAELADSIIRAADAHGVGVVIDQTSATREGELAVLSGERLRLTDGVLFSPERLGQDDVNLLNVGFPLVLLGERIFGGPTDHVTMRNVESARAATEHLIGIGRRRIAVIGAHPVNQDDIRSANLRVRGYREALDAAGLPYDTTLVRTAAPWHRENGAVAMRRLLEDGVDFDALFTLNDTLGLGALRALGEAGVRVPDDVAVIGFDNIDESRFSVPSMSSVDPGRDEIARVAVDTLLSRIHEKGEPAPPRQILADYRIVGRESTGFSEPIEAEPPRPSPPWRNPLAVERVTRGPGARRAAPRNRASARRADALRSAHVTTLADGRHKRG</sequence>
<dbReference type="PANTHER" id="PTHR30146">
    <property type="entry name" value="LACI-RELATED TRANSCRIPTIONAL REPRESSOR"/>
    <property type="match status" value="1"/>
</dbReference>
<dbReference type="CDD" id="cd01392">
    <property type="entry name" value="HTH_LacI"/>
    <property type="match status" value="1"/>
</dbReference>
<keyword evidence="2" id="KW-0238">DNA-binding</keyword>
<reference evidence="7" key="1">
    <citation type="journal article" date="2019" name="Int. J. Syst. Evol. Microbiol.">
        <title>The Global Catalogue of Microorganisms (GCM) 10K type strain sequencing project: providing services to taxonomists for standard genome sequencing and annotation.</title>
        <authorList>
            <consortium name="The Broad Institute Genomics Platform"/>
            <consortium name="The Broad Institute Genome Sequencing Center for Infectious Disease"/>
            <person name="Wu L."/>
            <person name="Ma J."/>
        </authorList>
    </citation>
    <scope>NUCLEOTIDE SEQUENCE [LARGE SCALE GENOMIC DNA]</scope>
    <source>
        <strain evidence="7">NBRC 108755</strain>
    </source>
</reference>
<dbReference type="Gene3D" id="1.10.260.40">
    <property type="entry name" value="lambda repressor-like DNA-binding domains"/>
    <property type="match status" value="1"/>
</dbReference>
<dbReference type="Pfam" id="PF00356">
    <property type="entry name" value="LacI"/>
    <property type="match status" value="1"/>
</dbReference>
<gene>
    <name evidence="6" type="ORF">GCM10025869_07260</name>
</gene>
<feature type="region of interest" description="Disordered" evidence="4">
    <location>
        <begin position="338"/>
        <end position="401"/>
    </location>
</feature>
<dbReference type="CDD" id="cd06267">
    <property type="entry name" value="PBP1_LacI_sugar_binding-like"/>
    <property type="match status" value="1"/>
</dbReference>
<keyword evidence="1" id="KW-0805">Transcription regulation</keyword>
<comment type="caution">
    <text evidence="6">The sequence shown here is derived from an EMBL/GenBank/DDBJ whole genome shotgun (WGS) entry which is preliminary data.</text>
</comment>
<dbReference type="Pfam" id="PF13377">
    <property type="entry name" value="Peripla_BP_3"/>
    <property type="match status" value="1"/>
</dbReference>
<evidence type="ECO:0000259" key="5">
    <source>
        <dbReference type="PROSITE" id="PS50932"/>
    </source>
</evidence>
<feature type="domain" description="HTH lacI-type" evidence="5">
    <location>
        <begin position="3"/>
        <end position="57"/>
    </location>
</feature>
<dbReference type="PRINTS" id="PR00036">
    <property type="entry name" value="HTHLACI"/>
</dbReference>
<dbReference type="RefSeq" id="WP_348533791.1">
    <property type="nucleotide sequence ID" value="NZ_BSVA01000001.1"/>
</dbReference>
<dbReference type="InterPro" id="IPR046335">
    <property type="entry name" value="LacI/GalR-like_sensor"/>
</dbReference>
<dbReference type="InterPro" id="IPR028082">
    <property type="entry name" value="Peripla_BP_I"/>
</dbReference>
<accession>A0ABQ6JTQ4</accession>
<keyword evidence="7" id="KW-1185">Reference proteome</keyword>
<dbReference type="Gene3D" id="3.40.50.2300">
    <property type="match status" value="2"/>
</dbReference>
<dbReference type="PROSITE" id="PS00356">
    <property type="entry name" value="HTH_LACI_1"/>
    <property type="match status" value="1"/>
</dbReference>
<evidence type="ECO:0000256" key="4">
    <source>
        <dbReference type="SAM" id="MobiDB-lite"/>
    </source>
</evidence>
<dbReference type="PROSITE" id="PS50932">
    <property type="entry name" value="HTH_LACI_2"/>
    <property type="match status" value="1"/>
</dbReference>
<protein>
    <submittedName>
        <fullName evidence="6">LacI family transcriptional regulator</fullName>
    </submittedName>
</protein>
<organism evidence="6 7">
    <name type="scientific">Homoserinibacter gongjuensis</name>
    <dbReference type="NCBI Taxonomy" id="1162968"/>
    <lineage>
        <taxon>Bacteria</taxon>
        <taxon>Bacillati</taxon>
        <taxon>Actinomycetota</taxon>
        <taxon>Actinomycetes</taxon>
        <taxon>Micrococcales</taxon>
        <taxon>Microbacteriaceae</taxon>
        <taxon>Homoserinibacter</taxon>
    </lineage>
</organism>
<dbReference type="Proteomes" id="UP001157069">
    <property type="component" value="Unassembled WGS sequence"/>
</dbReference>
<dbReference type="InterPro" id="IPR010982">
    <property type="entry name" value="Lambda_DNA-bd_dom_sf"/>
</dbReference>
<evidence type="ECO:0000256" key="3">
    <source>
        <dbReference type="ARBA" id="ARBA00023163"/>
    </source>
</evidence>
<dbReference type="PANTHER" id="PTHR30146:SF109">
    <property type="entry name" value="HTH-TYPE TRANSCRIPTIONAL REGULATOR GALS"/>
    <property type="match status" value="1"/>
</dbReference>
<evidence type="ECO:0000256" key="1">
    <source>
        <dbReference type="ARBA" id="ARBA00023015"/>
    </source>
</evidence>
<dbReference type="InterPro" id="IPR000843">
    <property type="entry name" value="HTH_LacI"/>
</dbReference>
<dbReference type="SUPFAM" id="SSF53822">
    <property type="entry name" value="Periplasmic binding protein-like I"/>
    <property type="match status" value="1"/>
</dbReference>
<evidence type="ECO:0000256" key="2">
    <source>
        <dbReference type="ARBA" id="ARBA00023125"/>
    </source>
</evidence>
<dbReference type="EMBL" id="BSVA01000001">
    <property type="protein sequence ID" value="GMA90197.1"/>
    <property type="molecule type" value="Genomic_DNA"/>
</dbReference>
<evidence type="ECO:0000313" key="6">
    <source>
        <dbReference type="EMBL" id="GMA90197.1"/>
    </source>
</evidence>
<proteinExistence type="predicted"/>
<keyword evidence="3" id="KW-0804">Transcription</keyword>
<dbReference type="SMART" id="SM00354">
    <property type="entry name" value="HTH_LACI"/>
    <property type="match status" value="1"/>
</dbReference>